<name>A0ABN8DL58_9VIBR</name>
<dbReference type="Gene3D" id="1.10.2020.10">
    <property type="entry name" value="uronate isomerase, domain 2, chain A"/>
    <property type="match status" value="1"/>
</dbReference>
<dbReference type="Pfam" id="PF02614">
    <property type="entry name" value="UxaC"/>
    <property type="match status" value="1"/>
</dbReference>
<dbReference type="EMBL" id="CAKLCM010000003">
    <property type="protein sequence ID" value="CAH0528810.1"/>
    <property type="molecule type" value="Genomic_DNA"/>
</dbReference>
<comment type="pathway">
    <text evidence="2 7">Carbohydrate metabolism; pentose and glucuronate interconversion.</text>
</comment>
<comment type="catalytic activity">
    <reaction evidence="1 7">
        <text>D-glucuronate = D-fructuronate</text>
        <dbReference type="Rhea" id="RHEA:13049"/>
        <dbReference type="ChEBI" id="CHEBI:58720"/>
        <dbReference type="ChEBI" id="CHEBI:59863"/>
        <dbReference type="EC" id="5.3.1.12"/>
    </reaction>
</comment>
<comment type="similarity">
    <text evidence="3 7">Belongs to the metallo-dependent hydrolases superfamily. Uronate isomerase family.</text>
</comment>
<keyword evidence="9" id="KW-1185">Reference proteome</keyword>
<dbReference type="EC" id="5.3.1.12" evidence="4 7"/>
<evidence type="ECO:0000313" key="9">
    <source>
        <dbReference type="Proteomes" id="UP000838160"/>
    </source>
</evidence>
<evidence type="ECO:0000256" key="5">
    <source>
        <dbReference type="ARBA" id="ARBA00020555"/>
    </source>
</evidence>
<dbReference type="HAMAP" id="MF_00675">
    <property type="entry name" value="UxaC"/>
    <property type="match status" value="1"/>
</dbReference>
<dbReference type="SUPFAM" id="SSF51556">
    <property type="entry name" value="Metallo-dependent hydrolases"/>
    <property type="match status" value="1"/>
</dbReference>
<dbReference type="Proteomes" id="UP000838160">
    <property type="component" value="Unassembled WGS sequence"/>
</dbReference>
<dbReference type="RefSeq" id="WP_237485711.1">
    <property type="nucleotide sequence ID" value="NZ_CAKLCM010000003.1"/>
</dbReference>
<evidence type="ECO:0000256" key="7">
    <source>
        <dbReference type="HAMAP-Rule" id="MF_00675"/>
    </source>
</evidence>
<gene>
    <name evidence="8" type="primary">uxaC_2</name>
    <name evidence="7" type="synonym">uxaC</name>
    <name evidence="8" type="ORF">VHP8226_02837</name>
</gene>
<dbReference type="Gene3D" id="3.20.20.140">
    <property type="entry name" value="Metal-dependent hydrolases"/>
    <property type="match status" value="1"/>
</dbReference>
<dbReference type="PANTHER" id="PTHR30068">
    <property type="entry name" value="URONATE ISOMERASE"/>
    <property type="match status" value="1"/>
</dbReference>
<comment type="catalytic activity">
    <reaction evidence="7">
        <text>aldehydo-D-galacturonate = keto-D-tagaturonate</text>
        <dbReference type="Rhea" id="RHEA:27702"/>
        <dbReference type="ChEBI" id="CHEBI:12952"/>
        <dbReference type="ChEBI" id="CHEBI:17886"/>
    </reaction>
</comment>
<accession>A0ABN8DL58</accession>
<evidence type="ECO:0000256" key="2">
    <source>
        <dbReference type="ARBA" id="ARBA00004892"/>
    </source>
</evidence>
<comment type="caution">
    <text evidence="8">The sequence shown here is derived from an EMBL/GenBank/DDBJ whole genome shotgun (WGS) entry which is preliminary data.</text>
</comment>
<dbReference type="GO" id="GO:0008880">
    <property type="term" value="F:glucuronate isomerase activity"/>
    <property type="evidence" value="ECO:0007669"/>
    <property type="project" value="UniProtKB-EC"/>
</dbReference>
<sequence length="477" mass="55067">MNKDYINENYLLSSPFAQHLYHSFASEMPIIDYHNHLDAKEIWEDYCAQNIAQSWLHSDHYLWRAMRSNGIDEYFITGDATDRQKFEKWCETVPFILGNPLYQWSHLELKRFFGCSLLLNPENSNAIWAHCQSELATRKLSTRNVLTQCKVTTLCTTDSPLSELKYHQLIAKSDFEVEVLPTFRADDLFGFTDPICYRRTLNKLEHLTARDIKSLDDFMHAITSRMDKFHEMGCRLSDLGLTVVEFEPCSNDMASHVFHKVLQQQALEDREAIALKSYLFNELGKQYHTRNWAMQIHIGVLVNVNKRRKQALGGGTGFSVINDRLIAEDLTQLLSQLDTTNQLPKTVLYSVDPSHNAILCCIAGAFQDSNTAAGKIQFGAAWWFNDHKDGMEAQLTTLKNLGALGRFIGMLTDSRNIFSMSRHEYFRRVLCNLLANWVESGELPNDENLLKQTIENICYYNAQRYFNFPQHDLTRDA</sequence>
<dbReference type="InterPro" id="IPR032466">
    <property type="entry name" value="Metal_Hydrolase"/>
</dbReference>
<evidence type="ECO:0000256" key="6">
    <source>
        <dbReference type="ARBA" id="ARBA00023235"/>
    </source>
</evidence>
<dbReference type="NCBIfam" id="NF002794">
    <property type="entry name" value="PRK02925.1"/>
    <property type="match status" value="1"/>
</dbReference>
<evidence type="ECO:0000256" key="3">
    <source>
        <dbReference type="ARBA" id="ARBA00008397"/>
    </source>
</evidence>
<protein>
    <recommendedName>
        <fullName evidence="5 7">Uronate isomerase</fullName>
        <ecNumber evidence="4 7">5.3.1.12</ecNumber>
    </recommendedName>
    <alternativeName>
        <fullName evidence="7">Glucuronate isomerase</fullName>
    </alternativeName>
    <alternativeName>
        <fullName evidence="7">Uronic isomerase</fullName>
    </alternativeName>
</protein>
<evidence type="ECO:0000256" key="4">
    <source>
        <dbReference type="ARBA" id="ARBA00012546"/>
    </source>
</evidence>
<proteinExistence type="inferred from homology"/>
<evidence type="ECO:0000256" key="1">
    <source>
        <dbReference type="ARBA" id="ARBA00001165"/>
    </source>
</evidence>
<keyword evidence="6 7" id="KW-0413">Isomerase</keyword>
<organism evidence="8 9">
    <name type="scientific">Vibrio hippocampi</name>
    <dbReference type="NCBI Taxonomy" id="654686"/>
    <lineage>
        <taxon>Bacteria</taxon>
        <taxon>Pseudomonadati</taxon>
        <taxon>Pseudomonadota</taxon>
        <taxon>Gammaproteobacteria</taxon>
        <taxon>Vibrionales</taxon>
        <taxon>Vibrionaceae</taxon>
        <taxon>Vibrio</taxon>
    </lineage>
</organism>
<dbReference type="InterPro" id="IPR003766">
    <property type="entry name" value="Uronate_isomerase"/>
</dbReference>
<dbReference type="PANTHER" id="PTHR30068:SF4">
    <property type="entry name" value="URONATE ISOMERASE"/>
    <property type="match status" value="1"/>
</dbReference>
<evidence type="ECO:0000313" key="8">
    <source>
        <dbReference type="EMBL" id="CAH0528810.1"/>
    </source>
</evidence>
<reference evidence="8" key="1">
    <citation type="submission" date="2021-12" db="EMBL/GenBank/DDBJ databases">
        <authorList>
            <person name="Rodrigo-Torres L."/>
            <person name="Arahal R. D."/>
            <person name="Lucena T."/>
        </authorList>
    </citation>
    <scope>NUCLEOTIDE SEQUENCE</scope>
    <source>
        <strain evidence="8">CECT 8226</strain>
    </source>
</reference>